<dbReference type="InterPro" id="IPR035900">
    <property type="entry name" value="Colicin_E_sf"/>
</dbReference>
<reference evidence="3" key="1">
    <citation type="journal article" date="2019" name="Int. J. Syst. Evol. Microbiol.">
        <title>The Global Catalogue of Microorganisms (GCM) 10K type strain sequencing project: providing services to taxonomists for standard genome sequencing and annotation.</title>
        <authorList>
            <consortium name="The Broad Institute Genomics Platform"/>
            <consortium name="The Broad Institute Genome Sequencing Center for Infectious Disease"/>
            <person name="Wu L."/>
            <person name="Ma J."/>
        </authorList>
    </citation>
    <scope>NUCLEOTIDE SEQUENCE [LARGE SCALE GENOMIC DNA]</scope>
    <source>
        <strain evidence="3">JCM 14370</strain>
    </source>
</reference>
<proteinExistence type="predicted"/>
<keyword evidence="1" id="KW-0175">Coiled coil</keyword>
<keyword evidence="3" id="KW-1185">Reference proteome</keyword>
<name>A0ABQ2DCH1_9DEIO</name>
<organism evidence="2 3">
    <name type="scientific">Deinococcus roseus</name>
    <dbReference type="NCBI Taxonomy" id="392414"/>
    <lineage>
        <taxon>Bacteria</taxon>
        <taxon>Thermotogati</taxon>
        <taxon>Deinococcota</taxon>
        <taxon>Deinococci</taxon>
        <taxon>Deinococcales</taxon>
        <taxon>Deinococcaceae</taxon>
        <taxon>Deinococcus</taxon>
    </lineage>
</organism>
<comment type="caution">
    <text evidence="2">The sequence shown here is derived from an EMBL/GenBank/DDBJ whole genome shotgun (WGS) entry which is preliminary data.</text>
</comment>
<dbReference type="SUPFAM" id="SSF47345">
    <property type="entry name" value="Colicin E immunity proteins"/>
    <property type="match status" value="1"/>
</dbReference>
<accession>A0ABQ2DCH1</accession>
<evidence type="ECO:0000313" key="2">
    <source>
        <dbReference type="EMBL" id="GGJ50895.1"/>
    </source>
</evidence>
<evidence type="ECO:0000256" key="1">
    <source>
        <dbReference type="SAM" id="Coils"/>
    </source>
</evidence>
<dbReference type="Proteomes" id="UP000632222">
    <property type="component" value="Unassembled WGS sequence"/>
</dbReference>
<evidence type="ECO:0000313" key="3">
    <source>
        <dbReference type="Proteomes" id="UP000632222"/>
    </source>
</evidence>
<sequence>MAELAQTLEKAASKNHEYQQQLDRFNRLTGKNYVLTDFWGLSDSVAALEFAQIALCRVKRFVFVHDEEYLEIIRFLLQGRGTDLELYYWTEFLTTHLPHPAPSDLIFRGDREPEEILEALKNYRTLPLDSDPS</sequence>
<feature type="coiled-coil region" evidence="1">
    <location>
        <begin position="1"/>
        <end position="28"/>
    </location>
</feature>
<gene>
    <name evidence="2" type="ORF">GCM10008938_41120</name>
</gene>
<protein>
    <submittedName>
        <fullName evidence="2">Uncharacterized protein</fullName>
    </submittedName>
</protein>
<dbReference type="EMBL" id="BMOD01000022">
    <property type="protein sequence ID" value="GGJ50895.1"/>
    <property type="molecule type" value="Genomic_DNA"/>
</dbReference>